<evidence type="ECO:0000313" key="1">
    <source>
        <dbReference type="EMBL" id="VDP36180.1"/>
    </source>
</evidence>
<evidence type="ECO:0000313" key="2">
    <source>
        <dbReference type="Proteomes" id="UP000272942"/>
    </source>
</evidence>
<reference evidence="3" key="1">
    <citation type="submission" date="2016-06" db="UniProtKB">
        <authorList>
            <consortium name="WormBaseParasite"/>
        </authorList>
    </citation>
    <scope>IDENTIFICATION</scope>
</reference>
<dbReference type="Proteomes" id="UP000272942">
    <property type="component" value="Unassembled WGS sequence"/>
</dbReference>
<name>A0A183A2W0_9TREM</name>
<proteinExistence type="predicted"/>
<dbReference type="WBParaSite" id="ECPE_0000129501-mRNA-1">
    <property type="protein sequence ID" value="ECPE_0000129501-mRNA-1"/>
    <property type="gene ID" value="ECPE_0000129501"/>
</dbReference>
<accession>A0A183A2W0</accession>
<organism evidence="3">
    <name type="scientific">Echinostoma caproni</name>
    <dbReference type="NCBI Taxonomy" id="27848"/>
    <lineage>
        <taxon>Eukaryota</taxon>
        <taxon>Metazoa</taxon>
        <taxon>Spiralia</taxon>
        <taxon>Lophotrochozoa</taxon>
        <taxon>Platyhelminthes</taxon>
        <taxon>Trematoda</taxon>
        <taxon>Digenea</taxon>
        <taxon>Plagiorchiida</taxon>
        <taxon>Echinostomata</taxon>
        <taxon>Echinostomatoidea</taxon>
        <taxon>Echinostomatidae</taxon>
        <taxon>Echinostoma</taxon>
    </lineage>
</organism>
<evidence type="ECO:0000313" key="3">
    <source>
        <dbReference type="WBParaSite" id="ECPE_0000129501-mRNA-1"/>
    </source>
</evidence>
<protein>
    <submittedName>
        <fullName evidence="1 3">Uncharacterized protein</fullName>
    </submittedName>
</protein>
<reference evidence="1 2" key="2">
    <citation type="submission" date="2018-11" db="EMBL/GenBank/DDBJ databases">
        <authorList>
            <consortium name="Pathogen Informatics"/>
        </authorList>
    </citation>
    <scope>NUCLEOTIDE SEQUENCE [LARGE SCALE GENOMIC DNA]</scope>
    <source>
        <strain evidence="1 2">Egypt</strain>
    </source>
</reference>
<keyword evidence="2" id="KW-1185">Reference proteome</keyword>
<sequence>MGRKLRIVHAAMIPSATSVHKSLAPKCTFASGSRVYARDYHADHPQWAQDTIHKRCGSRLYDVKVGSETWVRHQNQLGPRHEQSLKRTATSISIPLDILTDTFTLPVHKLAEPLEPNLRARRFTNRVRRSVRPFQVDPEAKRYQ</sequence>
<dbReference type="AlphaFoldDB" id="A0A183A2W0"/>
<dbReference type="EMBL" id="UZAN01007124">
    <property type="protein sequence ID" value="VDP36180.1"/>
    <property type="molecule type" value="Genomic_DNA"/>
</dbReference>
<gene>
    <name evidence="1" type="ORF">ECPE_LOCUS1297</name>
</gene>
<dbReference type="OrthoDB" id="6267417at2759"/>